<evidence type="ECO:0000256" key="7">
    <source>
        <dbReference type="ARBA" id="ARBA00022692"/>
    </source>
</evidence>
<accession>A0A9K3K546</accession>
<dbReference type="Proteomes" id="UP000693970">
    <property type="component" value="Unassembled WGS sequence"/>
</dbReference>
<feature type="region of interest" description="Disordered" evidence="13">
    <location>
        <begin position="72"/>
        <end position="101"/>
    </location>
</feature>
<keyword evidence="8" id="KW-0378">Hydrolase</keyword>
<evidence type="ECO:0000256" key="5">
    <source>
        <dbReference type="ARBA" id="ARBA00022640"/>
    </source>
</evidence>
<evidence type="ECO:0000313" key="18">
    <source>
        <dbReference type="EMBL" id="KAG7350740.1"/>
    </source>
</evidence>
<evidence type="ECO:0000313" key="16">
    <source>
        <dbReference type="EMBL" id="KAG7337397.1"/>
    </source>
</evidence>
<dbReference type="Pfam" id="PF02163">
    <property type="entry name" value="Peptidase_M50"/>
    <property type="match status" value="1"/>
</dbReference>
<dbReference type="GO" id="GO:0006508">
    <property type="term" value="P:proteolysis"/>
    <property type="evidence" value="ECO:0007669"/>
    <property type="project" value="UniProtKB-KW"/>
</dbReference>
<name>A0A9K3K546_9STRA</name>
<dbReference type="GO" id="GO:0016020">
    <property type="term" value="C:membrane"/>
    <property type="evidence" value="ECO:0007669"/>
    <property type="project" value="UniProtKB-SubCell"/>
</dbReference>
<feature type="region of interest" description="Disordered" evidence="13">
    <location>
        <begin position="208"/>
        <end position="247"/>
    </location>
</feature>
<keyword evidence="10 14" id="KW-1133">Transmembrane helix</keyword>
<reference evidence="16" key="1">
    <citation type="journal article" date="2021" name="Sci. Rep.">
        <title>Diploid genomic architecture of Nitzschia inconspicua, an elite biomass production diatom.</title>
        <authorList>
            <person name="Oliver A."/>
            <person name="Podell S."/>
            <person name="Pinowska A."/>
            <person name="Traller J.C."/>
            <person name="Smith S.R."/>
            <person name="McClure R."/>
            <person name="Beliaev A."/>
            <person name="Bohutskyi P."/>
            <person name="Hill E.A."/>
            <person name="Rabines A."/>
            <person name="Zheng H."/>
            <person name="Allen L.Z."/>
            <person name="Kuo A."/>
            <person name="Grigoriev I.V."/>
            <person name="Allen A.E."/>
            <person name="Hazlebeck D."/>
            <person name="Allen E.E."/>
        </authorList>
    </citation>
    <scope>NUCLEOTIDE SEQUENCE</scope>
    <source>
        <strain evidence="16">Hildebrandi</strain>
    </source>
</reference>
<feature type="transmembrane region" description="Helical" evidence="14">
    <location>
        <begin position="817"/>
        <end position="838"/>
    </location>
</feature>
<evidence type="ECO:0000256" key="8">
    <source>
        <dbReference type="ARBA" id="ARBA00022801"/>
    </source>
</evidence>
<organism evidence="16 19">
    <name type="scientific">Nitzschia inconspicua</name>
    <dbReference type="NCBI Taxonomy" id="303405"/>
    <lineage>
        <taxon>Eukaryota</taxon>
        <taxon>Sar</taxon>
        <taxon>Stramenopiles</taxon>
        <taxon>Ochrophyta</taxon>
        <taxon>Bacillariophyta</taxon>
        <taxon>Bacillariophyceae</taxon>
        <taxon>Bacillariophycidae</taxon>
        <taxon>Bacillariales</taxon>
        <taxon>Bacillariaceae</taxon>
        <taxon>Nitzschia</taxon>
    </lineage>
</organism>
<comment type="subcellular location">
    <subcellularLocation>
        <location evidence="1">Membrane</location>
        <topology evidence="1">Multi-pass membrane protein</topology>
    </subcellularLocation>
    <subcellularLocation>
        <location evidence="2">Plastid</location>
        <location evidence="2">Chloroplast</location>
    </subcellularLocation>
</comment>
<evidence type="ECO:0000256" key="4">
    <source>
        <dbReference type="ARBA" id="ARBA00022528"/>
    </source>
</evidence>
<dbReference type="EMBL" id="JAGRRH010000056">
    <property type="protein sequence ID" value="KAG7338467.1"/>
    <property type="molecule type" value="Genomic_DNA"/>
</dbReference>
<sequence length="839" mass="91496">MHRSVQMNSNYTNVGISSSRWMFGFVIVMTFAFGDSFQSSPFDQHRRPVSSFVHRQQFAILSRKPSSQLYFFGKGKEDASNGEKQTDGDYNKDGNSVTTNEKKPFSIPFFGRLTMDEKQSKTESLVQESTRLASSTSVVQAPEKEVDSNNPEVLRAKAERARLEAERMDAELTLSKIDKLERQLIKAKSKGDSIVDLQRQLDALQAKLRGDPPPTITAAPKPTPAVEPVERRTVTSSETPSQDISASVTDEDVLKAARKMSSEDSTILTLDDDDLTLLPEFLVKILANIVGIEGYGRDENMNKTEVLRRWEMVKNLDYSFMANYTSPTFTPAQIAEAKKAIQEEISDLPVSDRMVEKAGGNATQLALYALEYQAFIETNSAKVNQMPLQDITPEFIQNLINENAGFGLFSSIYPKCTRKEGQEPTQAQVDALVKSVLPAAKFSSSSKPEKVPGGYIITGSHKFKNGDDLIDAIDRELAKTSLSDKMTVLYAPATTQPVNSSGMMNESLESLEQFLLSSDVFSADPGPILYITGPDIVREPNRLGLTVTSILGFATSWYLSIYPFLLNEGIGKRVDQELQLLEANLQPDLTWLTDLSFPLFVTFIALQLVHEAAHRLVAASNGVKLTVPTFVPSLITGITSSVTTFKTLPKNKEAMFDISAAGPLAGIVASSVALAIGSKLTLISDPSILPALPLDILRQSTLGGAIIDNIIQGSLYVPEGAPTAGIMISLHPVAIAGYISLVVNALSLLPIGTTDGGRLTMALFNRLDKGAIGSLTALALLYFGLFGSDLFLFYFSFVIAFQTGNEVPARNEEDPVSFSRVIVAIIAYALAFVSLVPIQ</sequence>
<evidence type="ECO:0000256" key="2">
    <source>
        <dbReference type="ARBA" id="ARBA00004229"/>
    </source>
</evidence>
<evidence type="ECO:0000256" key="10">
    <source>
        <dbReference type="ARBA" id="ARBA00022989"/>
    </source>
</evidence>
<evidence type="ECO:0000256" key="12">
    <source>
        <dbReference type="SAM" id="Coils"/>
    </source>
</evidence>
<feature type="domain" description="Peptidase M50" evidence="15">
    <location>
        <begin position="600"/>
        <end position="769"/>
    </location>
</feature>
<feature type="compositionally biased region" description="Polar residues" evidence="13">
    <location>
        <begin position="234"/>
        <end position="247"/>
    </location>
</feature>
<feature type="transmembrane region" description="Helical" evidence="14">
    <location>
        <begin position="20"/>
        <end position="37"/>
    </location>
</feature>
<dbReference type="OrthoDB" id="47355at2759"/>
<feature type="compositionally biased region" description="Pro residues" evidence="13">
    <location>
        <begin position="211"/>
        <end position="225"/>
    </location>
</feature>
<evidence type="ECO:0000256" key="13">
    <source>
        <dbReference type="SAM" id="MobiDB-lite"/>
    </source>
</evidence>
<dbReference type="PANTHER" id="PTHR31412:SF0">
    <property type="entry name" value="ZINC METALLOPROTEASE EGY1, CHLOROPLASTIC-RELATED"/>
    <property type="match status" value="1"/>
</dbReference>
<keyword evidence="12" id="KW-0175">Coiled coil</keyword>
<keyword evidence="5" id="KW-0934">Plastid</keyword>
<dbReference type="AlphaFoldDB" id="A0A9K3K546"/>
<evidence type="ECO:0000313" key="19">
    <source>
        <dbReference type="Proteomes" id="UP000693970"/>
    </source>
</evidence>
<reference evidence="16" key="2">
    <citation type="submission" date="2021-04" db="EMBL/GenBank/DDBJ databases">
        <authorList>
            <person name="Podell S."/>
        </authorList>
    </citation>
    <scope>NUCLEOTIDE SEQUENCE</scope>
    <source>
        <strain evidence="16">Hildebrandi</strain>
    </source>
</reference>
<dbReference type="CDD" id="cd06160">
    <property type="entry name" value="S2P-M50_like_2"/>
    <property type="match status" value="1"/>
</dbReference>
<dbReference type="EMBL" id="JAGRRH010000018">
    <property type="protein sequence ID" value="KAG7350740.1"/>
    <property type="molecule type" value="Genomic_DNA"/>
</dbReference>
<keyword evidence="6" id="KW-0645">Protease</keyword>
<feature type="compositionally biased region" description="Basic and acidic residues" evidence="13">
    <location>
        <begin position="74"/>
        <end position="92"/>
    </location>
</feature>
<evidence type="ECO:0000256" key="3">
    <source>
        <dbReference type="ARBA" id="ARBA00007931"/>
    </source>
</evidence>
<keyword evidence="9" id="KW-0809">Transit peptide</keyword>
<evidence type="ECO:0000313" key="17">
    <source>
        <dbReference type="EMBL" id="KAG7338467.1"/>
    </source>
</evidence>
<evidence type="ECO:0000259" key="15">
    <source>
        <dbReference type="Pfam" id="PF02163"/>
    </source>
</evidence>
<dbReference type="GO" id="GO:0009507">
    <property type="term" value="C:chloroplast"/>
    <property type="evidence" value="ECO:0007669"/>
    <property type="project" value="UniProtKB-SubCell"/>
</dbReference>
<keyword evidence="4" id="KW-0150">Chloroplast</keyword>
<comment type="similarity">
    <text evidence="3">Belongs to the peptidase M50B family.</text>
</comment>
<protein>
    <submittedName>
        <fullName evidence="16">Peptidase M50 family protein</fullName>
    </submittedName>
</protein>
<evidence type="ECO:0000256" key="11">
    <source>
        <dbReference type="ARBA" id="ARBA00023136"/>
    </source>
</evidence>
<evidence type="ECO:0000256" key="14">
    <source>
        <dbReference type="SAM" id="Phobius"/>
    </source>
</evidence>
<feature type="coiled-coil region" evidence="12">
    <location>
        <begin position="153"/>
        <end position="207"/>
    </location>
</feature>
<proteinExistence type="inferred from homology"/>
<keyword evidence="11 14" id="KW-0472">Membrane</keyword>
<gene>
    <name evidence="18" type="ORF">IV203_010100</name>
    <name evidence="17" type="ORF">IV203_011022</name>
    <name evidence="16" type="ORF">IV203_033511</name>
</gene>
<dbReference type="GO" id="GO:0008233">
    <property type="term" value="F:peptidase activity"/>
    <property type="evidence" value="ECO:0007669"/>
    <property type="project" value="UniProtKB-KW"/>
</dbReference>
<evidence type="ECO:0000256" key="1">
    <source>
        <dbReference type="ARBA" id="ARBA00004141"/>
    </source>
</evidence>
<dbReference type="InterPro" id="IPR044838">
    <property type="entry name" value="EGY1-like"/>
</dbReference>
<keyword evidence="19" id="KW-1185">Reference proteome</keyword>
<dbReference type="EMBL" id="JAGRRH010000085">
    <property type="protein sequence ID" value="KAG7337397.1"/>
    <property type="molecule type" value="Genomic_DNA"/>
</dbReference>
<keyword evidence="7 14" id="KW-0812">Transmembrane</keyword>
<feature type="transmembrane region" description="Helical" evidence="14">
    <location>
        <begin position="724"/>
        <end position="749"/>
    </location>
</feature>
<comment type="caution">
    <text evidence="16">The sequence shown here is derived from an EMBL/GenBank/DDBJ whole genome shotgun (WGS) entry which is preliminary data.</text>
</comment>
<dbReference type="PANTHER" id="PTHR31412">
    <property type="entry name" value="ZINC METALLOPROTEASE EGY1"/>
    <property type="match status" value="1"/>
</dbReference>
<evidence type="ECO:0000256" key="9">
    <source>
        <dbReference type="ARBA" id="ARBA00022946"/>
    </source>
</evidence>
<feature type="transmembrane region" description="Helical" evidence="14">
    <location>
        <begin position="770"/>
        <end position="797"/>
    </location>
</feature>
<evidence type="ECO:0000256" key="6">
    <source>
        <dbReference type="ARBA" id="ARBA00022670"/>
    </source>
</evidence>
<dbReference type="InterPro" id="IPR008915">
    <property type="entry name" value="Peptidase_M50"/>
</dbReference>